<dbReference type="GO" id="GO:0046872">
    <property type="term" value="F:metal ion binding"/>
    <property type="evidence" value="ECO:0007669"/>
    <property type="project" value="UniProtKB-KW"/>
</dbReference>
<feature type="domain" description="Cytochrome c" evidence="9">
    <location>
        <begin position="205"/>
        <end position="304"/>
    </location>
</feature>
<gene>
    <name evidence="10" type="ORF">BG454_05845</name>
</gene>
<evidence type="ECO:0000256" key="7">
    <source>
        <dbReference type="SAM" id="Coils"/>
    </source>
</evidence>
<dbReference type="GO" id="GO:0009055">
    <property type="term" value="F:electron transfer activity"/>
    <property type="evidence" value="ECO:0007669"/>
    <property type="project" value="InterPro"/>
</dbReference>
<evidence type="ECO:0000313" key="11">
    <source>
        <dbReference type="Proteomes" id="UP000228948"/>
    </source>
</evidence>
<dbReference type="EMBL" id="CP024899">
    <property type="protein sequence ID" value="ATX65405.1"/>
    <property type="molecule type" value="Genomic_DNA"/>
</dbReference>
<keyword evidence="8" id="KW-1133">Transmembrane helix</keyword>
<reference evidence="10 11" key="1">
    <citation type="submission" date="2017-11" db="EMBL/GenBank/DDBJ databases">
        <title>Revised Sequence and Annotation of the Rhodobaca barguzinensis strain alga05 Genome.</title>
        <authorList>
            <person name="Kopejtka K."/>
            <person name="Tomasch J.M."/>
            <person name="Bunk B."/>
            <person name="Koblizek M."/>
        </authorList>
    </citation>
    <scope>NUCLEOTIDE SEQUENCE [LARGE SCALE GENOMIC DNA]</scope>
    <source>
        <strain evidence="11">alga05</strain>
    </source>
</reference>
<keyword evidence="1" id="KW-0813">Transport</keyword>
<dbReference type="PANTHER" id="PTHR11961">
    <property type="entry name" value="CYTOCHROME C"/>
    <property type="match status" value="1"/>
</dbReference>
<keyword evidence="8" id="KW-0472">Membrane</keyword>
<protein>
    <recommendedName>
        <fullName evidence="9">Cytochrome c domain-containing protein</fullName>
    </recommendedName>
</protein>
<evidence type="ECO:0000256" key="3">
    <source>
        <dbReference type="ARBA" id="ARBA00022723"/>
    </source>
</evidence>
<dbReference type="Proteomes" id="UP000228948">
    <property type="component" value="Chromosome"/>
</dbReference>
<evidence type="ECO:0000256" key="5">
    <source>
        <dbReference type="ARBA" id="ARBA00023004"/>
    </source>
</evidence>
<evidence type="ECO:0000259" key="9">
    <source>
        <dbReference type="PROSITE" id="PS51007"/>
    </source>
</evidence>
<dbReference type="PRINTS" id="PR00604">
    <property type="entry name" value="CYTCHRMECIAB"/>
</dbReference>
<accession>A0A2K8KCH1</accession>
<dbReference type="InterPro" id="IPR036909">
    <property type="entry name" value="Cyt_c-like_dom_sf"/>
</dbReference>
<keyword evidence="2 6" id="KW-0349">Heme</keyword>
<evidence type="ECO:0000313" key="10">
    <source>
        <dbReference type="EMBL" id="ATX65405.1"/>
    </source>
</evidence>
<organism evidence="10 11">
    <name type="scientific">Roseinatronobacter bogoriensis subsp. barguzinensis</name>
    <dbReference type="NCBI Taxonomy" id="441209"/>
    <lineage>
        <taxon>Bacteria</taxon>
        <taxon>Pseudomonadati</taxon>
        <taxon>Pseudomonadota</taxon>
        <taxon>Alphaproteobacteria</taxon>
        <taxon>Rhodobacterales</taxon>
        <taxon>Paracoccaceae</taxon>
        <taxon>Roseinatronobacter</taxon>
    </lineage>
</organism>
<proteinExistence type="predicted"/>
<keyword evidence="7" id="KW-0175">Coiled coil</keyword>
<evidence type="ECO:0000256" key="4">
    <source>
        <dbReference type="ARBA" id="ARBA00022982"/>
    </source>
</evidence>
<feature type="transmembrane region" description="Helical" evidence="8">
    <location>
        <begin position="6"/>
        <end position="27"/>
    </location>
</feature>
<dbReference type="InterPro" id="IPR002327">
    <property type="entry name" value="Cyt_c_1A/1B"/>
</dbReference>
<name>A0A2K8KCH1_9RHOB</name>
<keyword evidence="8" id="KW-0812">Transmembrane</keyword>
<keyword evidence="5 6" id="KW-0408">Iron</keyword>
<dbReference type="AlphaFoldDB" id="A0A2K8KCH1"/>
<dbReference type="PROSITE" id="PS51007">
    <property type="entry name" value="CYTC"/>
    <property type="match status" value="1"/>
</dbReference>
<evidence type="ECO:0000256" key="2">
    <source>
        <dbReference type="ARBA" id="ARBA00022617"/>
    </source>
</evidence>
<dbReference type="Gene3D" id="1.10.760.10">
    <property type="entry name" value="Cytochrome c-like domain"/>
    <property type="match status" value="1"/>
</dbReference>
<dbReference type="SUPFAM" id="SSF46626">
    <property type="entry name" value="Cytochrome c"/>
    <property type="match status" value="1"/>
</dbReference>
<feature type="coiled-coil region" evidence="7">
    <location>
        <begin position="94"/>
        <end position="187"/>
    </location>
</feature>
<evidence type="ECO:0000256" key="8">
    <source>
        <dbReference type="SAM" id="Phobius"/>
    </source>
</evidence>
<dbReference type="InterPro" id="IPR009056">
    <property type="entry name" value="Cyt_c-like_dom"/>
</dbReference>
<keyword evidence="4" id="KW-0249">Electron transport</keyword>
<dbReference type="STRING" id="441209.GCA_001870665_00085"/>
<dbReference type="KEGG" id="rbg:BG454_05845"/>
<dbReference type="GO" id="GO:0020037">
    <property type="term" value="F:heme binding"/>
    <property type="evidence" value="ECO:0007669"/>
    <property type="project" value="InterPro"/>
</dbReference>
<evidence type="ECO:0000256" key="1">
    <source>
        <dbReference type="ARBA" id="ARBA00022448"/>
    </source>
</evidence>
<keyword evidence="3 6" id="KW-0479">Metal-binding</keyword>
<evidence type="ECO:0000256" key="6">
    <source>
        <dbReference type="PROSITE-ProRule" id="PRU00433"/>
    </source>
</evidence>
<sequence>MPGDGAVRALVIGGLVLLFLIVLVDAFGARERAVAARANPPVEETQTATVPSVYRIPRDLASEAEAARAQALAADSDEAPVEAEIAEDAIETDVAEAEVAEDAVEADVAEAEATEDAVEADVAEAEATEEAVETDVAEAEATEDAVEADVAEAEATEEAVEADVAEAEATEEAVEAEAAEAEATEDAAQDVAAGDDDALALLAGADIANGESVWRQCRACHIHDAEQNRGGPHLVNIIGREVAAAEGWRYSRSLSEHGGVWTVESLLAWLENPDSYIPGNQMAFRGLRNEQDRIDVLGFLNASSAN</sequence>
<keyword evidence="11" id="KW-1185">Reference proteome</keyword>